<name>A0A2P2R1M8_RHIMU</name>
<sequence>MICYVHCQESIINFDLTYNRTWFENSSQLTIHDEHNKYASCNC</sequence>
<evidence type="ECO:0000313" key="1">
    <source>
        <dbReference type="EMBL" id="MBX73152.1"/>
    </source>
</evidence>
<protein>
    <submittedName>
        <fullName evidence="1">Uncharacterized protein</fullName>
    </submittedName>
</protein>
<proteinExistence type="predicted"/>
<dbReference type="EMBL" id="GGEC01092668">
    <property type="protein sequence ID" value="MBX73152.1"/>
    <property type="molecule type" value="Transcribed_RNA"/>
</dbReference>
<organism evidence="1">
    <name type="scientific">Rhizophora mucronata</name>
    <name type="common">Asiatic mangrove</name>
    <dbReference type="NCBI Taxonomy" id="61149"/>
    <lineage>
        <taxon>Eukaryota</taxon>
        <taxon>Viridiplantae</taxon>
        <taxon>Streptophyta</taxon>
        <taxon>Embryophyta</taxon>
        <taxon>Tracheophyta</taxon>
        <taxon>Spermatophyta</taxon>
        <taxon>Magnoliopsida</taxon>
        <taxon>eudicotyledons</taxon>
        <taxon>Gunneridae</taxon>
        <taxon>Pentapetalae</taxon>
        <taxon>rosids</taxon>
        <taxon>fabids</taxon>
        <taxon>Malpighiales</taxon>
        <taxon>Rhizophoraceae</taxon>
        <taxon>Rhizophora</taxon>
    </lineage>
</organism>
<reference evidence="1" key="1">
    <citation type="submission" date="2018-02" db="EMBL/GenBank/DDBJ databases">
        <title>Rhizophora mucronata_Transcriptome.</title>
        <authorList>
            <person name="Meera S.P."/>
            <person name="Sreeshan A."/>
            <person name="Augustine A."/>
        </authorList>
    </citation>
    <scope>NUCLEOTIDE SEQUENCE</scope>
    <source>
        <tissue evidence="1">Leaf</tissue>
    </source>
</reference>
<dbReference type="AlphaFoldDB" id="A0A2P2R1M8"/>
<accession>A0A2P2R1M8</accession>